<reference evidence="2 3" key="2">
    <citation type="submission" date="2019-11" db="EMBL/GenBank/DDBJ databases">
        <authorList>
            <person name="Lu H."/>
        </authorList>
    </citation>
    <scope>NUCLEOTIDE SEQUENCE [LARGE SCALE GENOMIC DNA]</scope>
    <source>
        <strain evidence="2 3">FIM1</strain>
    </source>
</reference>
<dbReference type="PANTHER" id="PTHR45824">
    <property type="entry name" value="GH16843P"/>
    <property type="match status" value="1"/>
</dbReference>
<gene>
    <name evidence="2" type="primary">PDR16</name>
    <name evidence="2" type="ORF">FIM1_3708</name>
</gene>
<dbReference type="Pfam" id="PF03765">
    <property type="entry name" value="CRAL_TRIO_N"/>
    <property type="match status" value="1"/>
</dbReference>
<dbReference type="InterPro" id="IPR036865">
    <property type="entry name" value="CRAL-TRIO_dom_sf"/>
</dbReference>
<protein>
    <submittedName>
        <fullName evidence="2">Phosphatidylinositol transfer protein PDR16</fullName>
    </submittedName>
</protein>
<evidence type="ECO:0000313" key="3">
    <source>
        <dbReference type="Proteomes" id="UP000422736"/>
    </source>
</evidence>
<dbReference type="Pfam" id="PF00650">
    <property type="entry name" value="CRAL_TRIO"/>
    <property type="match status" value="1"/>
</dbReference>
<dbReference type="PANTHER" id="PTHR45824:SF29">
    <property type="entry name" value="GH16843P"/>
    <property type="match status" value="1"/>
</dbReference>
<evidence type="ECO:0000313" key="2">
    <source>
        <dbReference type="EMBL" id="QGN16981.1"/>
    </source>
</evidence>
<dbReference type="PROSITE" id="PS50191">
    <property type="entry name" value="CRAL_TRIO"/>
    <property type="match status" value="1"/>
</dbReference>
<dbReference type="InterPro" id="IPR001251">
    <property type="entry name" value="CRAL-TRIO_dom"/>
</dbReference>
<dbReference type="EMBL" id="CP015058">
    <property type="protein sequence ID" value="QGN16981.1"/>
    <property type="molecule type" value="Genomic_DNA"/>
</dbReference>
<dbReference type="SMART" id="SM00516">
    <property type="entry name" value="SEC14"/>
    <property type="match status" value="1"/>
</dbReference>
<accession>A0ABX6EZC7</accession>
<dbReference type="CDD" id="cd00170">
    <property type="entry name" value="SEC14"/>
    <property type="match status" value="1"/>
</dbReference>
<dbReference type="Gene3D" id="3.40.525.10">
    <property type="entry name" value="CRAL-TRIO lipid binding domain"/>
    <property type="match status" value="1"/>
</dbReference>
<dbReference type="Proteomes" id="UP000422736">
    <property type="component" value="Chromosome 5"/>
</dbReference>
<proteinExistence type="predicted"/>
<dbReference type="InterPro" id="IPR011074">
    <property type="entry name" value="CRAL/TRIO_N_dom"/>
</dbReference>
<sequence length="344" mass="40143">MFKRKQKNVETDSTKWIKIEVPIENPQSDLTPPTPRLLEGEELVKYKAVLKHFSNPDLLIPTKEKKNASDNEMKPLTDFEKAWLSRECIMRYLRATKWDTQDCIDRISLSIAWRREFGISNFGEENGDTLTSDLVSPEAVTGKEVILGFDNDCRPILYLKPGRQNTPTSHRQVQHLVFMLERVIDFMQPSQDSLALLIDFKEYPDVPKVQGNSKIPPLGVGKQVLHILQTHYPERLGKALLTNIPWLAWTFLKLIHPFIDPLTREKLVFDEPFSKYVPQNQLETLYGGNLDFKYNHEAYWPVLKEITARKRRNYLERFEKFGKKIGLSEYDLRGDHDELKFPVD</sequence>
<organism evidence="2 3">
    <name type="scientific">Kluyveromyces marxianus</name>
    <name type="common">Yeast</name>
    <name type="synonym">Candida kefyr</name>
    <dbReference type="NCBI Taxonomy" id="4911"/>
    <lineage>
        <taxon>Eukaryota</taxon>
        <taxon>Fungi</taxon>
        <taxon>Dikarya</taxon>
        <taxon>Ascomycota</taxon>
        <taxon>Saccharomycotina</taxon>
        <taxon>Saccharomycetes</taxon>
        <taxon>Saccharomycetales</taxon>
        <taxon>Saccharomycetaceae</taxon>
        <taxon>Kluyveromyces</taxon>
    </lineage>
</organism>
<feature type="domain" description="CRAL-TRIO" evidence="1">
    <location>
        <begin position="146"/>
        <end position="294"/>
    </location>
</feature>
<reference evidence="2 3" key="1">
    <citation type="submission" date="2016-03" db="EMBL/GenBank/DDBJ databases">
        <title>How can Kluyveromyces marxianus grow so fast - potential evolutionary course in Saccharomyces Complex revealed by comparative genomics.</title>
        <authorList>
            <person name="Mo W."/>
            <person name="Lu W."/>
            <person name="Yang X."/>
            <person name="Qi J."/>
            <person name="Lv H."/>
        </authorList>
    </citation>
    <scope>NUCLEOTIDE SEQUENCE [LARGE SCALE GENOMIC DNA]</scope>
    <source>
        <strain evidence="2 3">FIM1</strain>
    </source>
</reference>
<keyword evidence="3" id="KW-1185">Reference proteome</keyword>
<name>A0ABX6EZC7_KLUMA</name>
<dbReference type="SUPFAM" id="SSF52087">
    <property type="entry name" value="CRAL/TRIO domain"/>
    <property type="match status" value="1"/>
</dbReference>
<dbReference type="InterPro" id="IPR052578">
    <property type="entry name" value="PI_Transfer_CRAL-TRIO"/>
</dbReference>
<dbReference type="InterPro" id="IPR036273">
    <property type="entry name" value="CRAL/TRIO_N_dom_sf"/>
</dbReference>
<evidence type="ECO:0000259" key="1">
    <source>
        <dbReference type="PROSITE" id="PS50191"/>
    </source>
</evidence>
<dbReference type="SUPFAM" id="SSF46938">
    <property type="entry name" value="CRAL/TRIO N-terminal domain"/>
    <property type="match status" value="1"/>
</dbReference>